<proteinExistence type="predicted"/>
<reference evidence="3 4" key="1">
    <citation type="submission" date="2023-11" db="EMBL/GenBank/DDBJ databases">
        <title>Draft genome sequence and annotation of the polyextremotolerant black yeast-like fungus Aureobasidium pullulans NRRL 62042.</title>
        <authorList>
            <person name="Dielentheis-Frenken M.R.E."/>
            <person name="Wibberg D."/>
            <person name="Blank L.M."/>
            <person name="Tiso T."/>
        </authorList>
    </citation>
    <scope>NUCLEOTIDE SEQUENCE [LARGE SCALE GENOMIC DNA]</scope>
    <source>
        <strain evidence="3 4">NRRL 62042</strain>
    </source>
</reference>
<dbReference type="EMBL" id="JASGXD010000007">
    <property type="protein sequence ID" value="KAK6004408.1"/>
    <property type="molecule type" value="Genomic_DNA"/>
</dbReference>
<keyword evidence="4" id="KW-1185">Reference proteome</keyword>
<evidence type="ECO:0000256" key="2">
    <source>
        <dbReference type="SAM" id="Coils"/>
    </source>
</evidence>
<gene>
    <name evidence="3" type="ORF">QM012_008270</name>
</gene>
<dbReference type="Proteomes" id="UP001341245">
    <property type="component" value="Unassembled WGS sequence"/>
</dbReference>
<sequence>MGHKTLLPAKTLYPRSMMRPEEVSNIVTFTSEQKVTYTQILTNQWEELEHSLYGSVTSNITIKKIEATSQGIRRTANLPEPREKARSHSAQSVQITRISHPNFKNHAMSSRKRVCRVEHEVQSVAPESSSSKRAKTTVADTPVKTFRKIKRLCTYDHVLAVWSQPMTQKQNSFLRNQMKVMMRQKSVTDLNTFWKVAPESETTKKPMLQLSTIENNLKAGGYSSVSDLCKDFEVMVTDVHLICGESGLTSTAARRLYRSFCARVMYCPTGPGGKSASDCGREAIKLMESRITNVTTRATTPSSGEIEVISIDSDEDELDKTAIEAEGDEYEESYEDLDVSEDETAVPCYPTIPLESHERLLPPESAKISGANDDMDDEESRQLQKEIEERQQKLANIARKKTLVAKIRNLNTEKLALSGKKVEIEKQCSLLHSEHEERCAELKAHISAFEQDSVRCREEFKRLNREHERLRQEIRRNQQCRKELRPRFAGYQENLSRLQSEQNEHKEKKQQLEIKYEAFEDSLEQLEDRRTDAEEELQSLINGNI</sequence>
<dbReference type="InterPro" id="IPR036427">
    <property type="entry name" value="Bromodomain-like_sf"/>
</dbReference>
<organism evidence="3 4">
    <name type="scientific">Aureobasidium pullulans</name>
    <name type="common">Black yeast</name>
    <name type="synonym">Pullularia pullulans</name>
    <dbReference type="NCBI Taxonomy" id="5580"/>
    <lineage>
        <taxon>Eukaryota</taxon>
        <taxon>Fungi</taxon>
        <taxon>Dikarya</taxon>
        <taxon>Ascomycota</taxon>
        <taxon>Pezizomycotina</taxon>
        <taxon>Dothideomycetes</taxon>
        <taxon>Dothideomycetidae</taxon>
        <taxon>Dothideales</taxon>
        <taxon>Saccotheciaceae</taxon>
        <taxon>Aureobasidium</taxon>
    </lineage>
</organism>
<name>A0ABR0TIY3_AURPU</name>
<evidence type="ECO:0000313" key="3">
    <source>
        <dbReference type="EMBL" id="KAK6004408.1"/>
    </source>
</evidence>
<dbReference type="SUPFAM" id="SSF47370">
    <property type="entry name" value="Bromodomain"/>
    <property type="match status" value="1"/>
</dbReference>
<accession>A0ABR0TIY3</accession>
<dbReference type="Gene3D" id="1.20.920.10">
    <property type="entry name" value="Bromodomain-like"/>
    <property type="match status" value="1"/>
</dbReference>
<evidence type="ECO:0000256" key="1">
    <source>
        <dbReference type="ARBA" id="ARBA00023117"/>
    </source>
</evidence>
<feature type="coiled-coil region" evidence="2">
    <location>
        <begin position="380"/>
        <end position="543"/>
    </location>
</feature>
<evidence type="ECO:0000313" key="4">
    <source>
        <dbReference type="Proteomes" id="UP001341245"/>
    </source>
</evidence>
<protein>
    <submittedName>
        <fullName evidence="3">Uncharacterized protein</fullName>
    </submittedName>
</protein>
<comment type="caution">
    <text evidence="3">The sequence shown here is derived from an EMBL/GenBank/DDBJ whole genome shotgun (WGS) entry which is preliminary data.</text>
</comment>
<keyword evidence="2" id="KW-0175">Coiled coil</keyword>
<keyword evidence="1" id="KW-0103">Bromodomain</keyword>